<dbReference type="HAMAP" id="MF_00027">
    <property type="entry name" value="CobB_CbiA"/>
    <property type="match status" value="1"/>
</dbReference>
<dbReference type="Proteomes" id="UP000003146">
    <property type="component" value="Unassembled WGS sequence"/>
</dbReference>
<evidence type="ECO:0000256" key="1">
    <source>
        <dbReference type="ARBA" id="ARBA00001946"/>
    </source>
</evidence>
<dbReference type="SUPFAM" id="SSF52540">
    <property type="entry name" value="P-loop containing nucleoside triphosphate hydrolases"/>
    <property type="match status" value="1"/>
</dbReference>
<evidence type="ECO:0000256" key="2">
    <source>
        <dbReference type="ARBA" id="ARBA00022573"/>
    </source>
</evidence>
<protein>
    <recommendedName>
        <fullName evidence="8">Cobyrinate a,c-diamide synthase</fullName>
        <ecNumber evidence="8">6.3.5.11</ecNumber>
    </recommendedName>
    <alternativeName>
        <fullName evidence="8">Cobyrinic acid a,c-diamide synthetase</fullName>
    </alternativeName>
</protein>
<name>B3JJ42_9BACT</name>
<evidence type="ECO:0000256" key="4">
    <source>
        <dbReference type="ARBA" id="ARBA00022741"/>
    </source>
</evidence>
<dbReference type="GO" id="GO:0005524">
    <property type="term" value="F:ATP binding"/>
    <property type="evidence" value="ECO:0007669"/>
    <property type="project" value="UniProtKB-UniRule"/>
</dbReference>
<dbReference type="CDD" id="cd03130">
    <property type="entry name" value="GATase1_CobB"/>
    <property type="match status" value="1"/>
</dbReference>
<evidence type="ECO:0000313" key="11">
    <source>
        <dbReference type="EMBL" id="EDV01059.1"/>
    </source>
</evidence>
<comment type="function">
    <text evidence="8">Catalyzes the ATP-dependent amidation of the two carboxylate groups at positions a and c of cobyrinate, using either L-glutamine or ammonia as the nitrogen source.</text>
</comment>
<keyword evidence="4 8" id="KW-0547">Nucleotide-binding</keyword>
<dbReference type="SUPFAM" id="SSF52317">
    <property type="entry name" value="Class I glutamine amidotransferase-like"/>
    <property type="match status" value="1"/>
</dbReference>
<dbReference type="NCBIfam" id="NF002204">
    <property type="entry name" value="PRK01077.1"/>
    <property type="match status" value="1"/>
</dbReference>
<keyword evidence="3 8" id="KW-0436">Ligase</keyword>
<feature type="domain" description="CobB/CobQ-like glutamine amidotransferase" evidence="10">
    <location>
        <begin position="250"/>
        <end position="432"/>
    </location>
</feature>
<dbReference type="GO" id="GO:0009236">
    <property type="term" value="P:cobalamin biosynthetic process"/>
    <property type="evidence" value="ECO:0007669"/>
    <property type="project" value="UniProtKB-UniRule"/>
</dbReference>
<feature type="site" description="Increases nucleophilicity of active site Cys" evidence="8">
    <location>
        <position position="426"/>
    </location>
</feature>
<proteinExistence type="inferred from homology"/>
<dbReference type="InterPro" id="IPR029062">
    <property type="entry name" value="Class_I_gatase-like"/>
</dbReference>
<dbReference type="Gene3D" id="3.40.50.300">
    <property type="entry name" value="P-loop containing nucleotide triphosphate hydrolases"/>
    <property type="match status" value="2"/>
</dbReference>
<evidence type="ECO:0000259" key="9">
    <source>
        <dbReference type="Pfam" id="PF01656"/>
    </source>
</evidence>
<dbReference type="UniPathway" id="UPA00148">
    <property type="reaction ID" value="UER00231"/>
</dbReference>
<reference evidence="11 12" key="1">
    <citation type="submission" date="2008-04" db="EMBL/GenBank/DDBJ databases">
        <title>Draft genome sequence of Bacteroides coprocola (DSM 17136).</title>
        <authorList>
            <person name="Sudarsanam P."/>
            <person name="Ley R."/>
            <person name="Guruge J."/>
            <person name="Turnbaugh P.J."/>
            <person name="Mahowald M."/>
            <person name="Liep D."/>
            <person name="Gordon J."/>
        </authorList>
    </citation>
    <scope>NUCLEOTIDE SEQUENCE [LARGE SCALE GENOMIC DNA]</scope>
    <source>
        <strain evidence="11 12">DSM 17136</strain>
    </source>
</reference>
<dbReference type="Gene3D" id="3.40.50.880">
    <property type="match status" value="1"/>
</dbReference>
<evidence type="ECO:0000256" key="7">
    <source>
        <dbReference type="ARBA" id="ARBA00022962"/>
    </source>
</evidence>
<dbReference type="AlphaFoldDB" id="B3JJ42"/>
<feature type="active site" description="Nucleophile" evidence="8">
    <location>
        <position position="331"/>
    </location>
</feature>
<evidence type="ECO:0000256" key="6">
    <source>
        <dbReference type="ARBA" id="ARBA00022842"/>
    </source>
</evidence>
<keyword evidence="5 8" id="KW-0067">ATP-binding</keyword>
<comment type="domain">
    <text evidence="8">Comprises of two domains. The C-terminal domain contains the binding site for glutamine and catalyzes the hydrolysis of this substrate to glutamate and ammonia. The N-terminal domain is anticipated to bind ATP and cobyrinate and catalyzes the ultimate synthesis of the diamide product. The ammonia produced via the glutaminase domain is probably translocated to the adjacent domain via a molecular tunnel, where it reacts with an activated intermediate.</text>
</comment>
<comment type="pathway">
    <text evidence="8">Cofactor biosynthesis; adenosylcobalamin biosynthesis; cob(II)yrinate a,c-diamide from sirohydrochlorin (anaerobic route): step 10/10.</text>
</comment>
<dbReference type="EMBL" id="ABIY02000083">
    <property type="protein sequence ID" value="EDV01059.1"/>
    <property type="molecule type" value="Genomic_DNA"/>
</dbReference>
<dbReference type="HOGENOM" id="CLU_022752_2_0_10"/>
<comment type="catalytic activity">
    <reaction evidence="8">
        <text>cob(II)yrinate + 2 L-glutamine + 2 ATP + 2 H2O = cob(II)yrinate a,c diamide + 2 L-glutamate + 2 ADP + 2 phosphate + 2 H(+)</text>
        <dbReference type="Rhea" id="RHEA:26289"/>
        <dbReference type="ChEBI" id="CHEBI:15377"/>
        <dbReference type="ChEBI" id="CHEBI:15378"/>
        <dbReference type="ChEBI" id="CHEBI:29985"/>
        <dbReference type="ChEBI" id="CHEBI:30616"/>
        <dbReference type="ChEBI" id="CHEBI:43474"/>
        <dbReference type="ChEBI" id="CHEBI:58359"/>
        <dbReference type="ChEBI" id="CHEBI:58537"/>
        <dbReference type="ChEBI" id="CHEBI:58894"/>
        <dbReference type="ChEBI" id="CHEBI:456216"/>
        <dbReference type="EC" id="6.3.5.11"/>
    </reaction>
</comment>
<reference evidence="11 12" key="2">
    <citation type="submission" date="2008-04" db="EMBL/GenBank/DDBJ databases">
        <authorList>
            <person name="Fulton L."/>
            <person name="Clifton S."/>
            <person name="Fulton B."/>
            <person name="Xu J."/>
            <person name="Minx P."/>
            <person name="Pepin K.H."/>
            <person name="Johnson M."/>
            <person name="Thiruvilangam P."/>
            <person name="Bhonagiri V."/>
            <person name="Nash W.E."/>
            <person name="Mardis E.R."/>
            <person name="Wilson R.K."/>
        </authorList>
    </citation>
    <scope>NUCLEOTIDE SEQUENCE [LARGE SCALE GENOMIC DNA]</scope>
    <source>
        <strain evidence="11 12">DSM 17136</strain>
    </source>
</reference>
<comment type="cofactor">
    <cofactor evidence="1 8">
        <name>Mg(2+)</name>
        <dbReference type="ChEBI" id="CHEBI:18420"/>
    </cofactor>
</comment>
<dbReference type="Pfam" id="PF07685">
    <property type="entry name" value="GATase_3"/>
    <property type="match status" value="1"/>
</dbReference>
<dbReference type="EC" id="6.3.5.11" evidence="8"/>
<evidence type="ECO:0000256" key="5">
    <source>
        <dbReference type="ARBA" id="ARBA00022840"/>
    </source>
</evidence>
<comment type="similarity">
    <text evidence="8">Belongs to the CobB/CbiA family.</text>
</comment>
<keyword evidence="2 8" id="KW-0169">Cobalamin biosynthesis</keyword>
<dbReference type="Pfam" id="PF01656">
    <property type="entry name" value="CbiA"/>
    <property type="match status" value="1"/>
</dbReference>
<comment type="miscellaneous">
    <text evidence="8">The a and c carboxylates of cobyrinate are activated for nucleophilic attack via formation of a phosphorylated intermediate by ATP. CbiA catalyzes first the amidation of the c-carboxylate, and then that of the a-carboxylate.</text>
</comment>
<dbReference type="PANTHER" id="PTHR43873:SF1">
    <property type="entry name" value="COBYRINATE A,C-DIAMIDE SYNTHASE"/>
    <property type="match status" value="1"/>
</dbReference>
<comment type="caution">
    <text evidence="11">The sequence shown here is derived from an EMBL/GenBank/DDBJ whole genome shotgun (WGS) entry which is preliminary data.</text>
</comment>
<evidence type="ECO:0000256" key="3">
    <source>
        <dbReference type="ARBA" id="ARBA00022598"/>
    </source>
</evidence>
<accession>B3JJ42</accession>
<feature type="domain" description="CobQ/CobB/MinD/ParA nucleotide binding" evidence="9">
    <location>
        <begin position="10"/>
        <end position="187"/>
    </location>
</feature>
<organism evidence="11 12">
    <name type="scientific">Phocaeicola coprocola DSM 17136</name>
    <dbReference type="NCBI Taxonomy" id="470145"/>
    <lineage>
        <taxon>Bacteria</taxon>
        <taxon>Pseudomonadati</taxon>
        <taxon>Bacteroidota</taxon>
        <taxon>Bacteroidia</taxon>
        <taxon>Bacteroidales</taxon>
        <taxon>Bacteroidaceae</taxon>
        <taxon>Phocaeicola</taxon>
    </lineage>
</organism>
<evidence type="ECO:0000256" key="8">
    <source>
        <dbReference type="HAMAP-Rule" id="MF_00027"/>
    </source>
</evidence>
<dbReference type="STRING" id="470145.BACCOP_01907"/>
<dbReference type="InterPro" id="IPR002586">
    <property type="entry name" value="CobQ/CobB/MinD/ParA_Nub-bd_dom"/>
</dbReference>
<keyword evidence="6 8" id="KW-0460">Magnesium</keyword>
<dbReference type="NCBIfam" id="TIGR00379">
    <property type="entry name" value="cobB"/>
    <property type="match status" value="1"/>
</dbReference>
<dbReference type="PROSITE" id="PS51274">
    <property type="entry name" value="GATASE_COBBQ"/>
    <property type="match status" value="1"/>
</dbReference>
<dbReference type="InterPro" id="IPR004484">
    <property type="entry name" value="CbiA/CobB_synth"/>
</dbReference>
<evidence type="ECO:0000259" key="10">
    <source>
        <dbReference type="Pfam" id="PF07685"/>
    </source>
</evidence>
<sequence length="439" mass="49665">MMKPQLLIGAATSGSGKTTFTMGLLRALKKRGLQVQPFKCGPDYIDTQFHAIASGRLSINLDTWMMHHHHMQRIYNLYAENADVCVTEGVMGLFDGYSRDKGSAAEIANLLNLPVVLVINARAAAYSVAPMLWGFKHFAQKVKIAGVIFNQVSSASHYAFLKDACTDAGIEALGYIPFADELYIPSRHLGLTLTSKSSMNDVAEKISILIEKYVDIDKLISLCQAVFPCPYTLPYVSEEGINEVFQRKIRIAVARDEAFCFTYHENLKQLSKWGHITYFSPLRDNKLPAADLVYLPGGYPELYVRRLHHRKEMMQQLRTYAERGGKIFAECGGMMYLARTLTVKKGKIYDMAGILPIDCTIEHPSLNLGYREMKYKGVLLRGHEFHFSMTTSSDVLHSVAQLYDAYGSEVNTPLYRYKNVIAGYTHWYWGETNLMQLWE</sequence>
<dbReference type="eggNOG" id="COG1797">
    <property type="taxonomic scope" value="Bacteria"/>
</dbReference>
<dbReference type="InterPro" id="IPR011698">
    <property type="entry name" value="GATase_3"/>
</dbReference>
<dbReference type="CDD" id="cd05388">
    <property type="entry name" value="CobB_N"/>
    <property type="match status" value="1"/>
</dbReference>
<dbReference type="GO" id="GO:0042242">
    <property type="term" value="F:cobyrinic acid a,c-diamide synthase activity"/>
    <property type="evidence" value="ECO:0007669"/>
    <property type="project" value="UniProtKB-UniRule"/>
</dbReference>
<dbReference type="PANTHER" id="PTHR43873">
    <property type="entry name" value="COBYRINATE A,C-DIAMIDE SYNTHASE"/>
    <property type="match status" value="1"/>
</dbReference>
<evidence type="ECO:0000313" key="12">
    <source>
        <dbReference type="Proteomes" id="UP000003146"/>
    </source>
</evidence>
<dbReference type="InterPro" id="IPR027417">
    <property type="entry name" value="P-loop_NTPase"/>
</dbReference>
<keyword evidence="7 8" id="KW-0315">Glutamine amidotransferase</keyword>
<gene>
    <name evidence="11" type="primary">cobB</name>
    <name evidence="8" type="synonym">cbiA</name>
    <name evidence="11" type="ORF">BACCOP_01907</name>
</gene>